<sequence>MGWLKKIQKLQWKDLDPIGKNSEVREQLRNIDEYNLQPFWNEAIGSFSAKLYIEYVERQARGKYGPLPQWLKLVLQETASYDLDLSRVSYAEGIDTLQSGNAITFGYAIHFPRKLNLDRMNPDKSDVHWMLHELEHVVQYKTTGGVNAFVMKYVAQAVTSIGSWKGHINNIHDNMAIEKDAESKAGKLLDTVLQELRDLSLDRPTVPGKNLGPRLEMSNQTMYEGDYLQSDNGLYWFLCQGDGNVVLYGPKNSVVWSSSTDGMGHPPYRIVGQDDRNVAQYDRDNRAIWRTDTAEKGHPGCFLVLQNDRNLVLYQPGEPIKAIWHTRTYL</sequence>
<reference evidence="2 3" key="1">
    <citation type="submission" date="2024-07" db="EMBL/GenBank/DDBJ databases">
        <title>Section-level genome sequencing and comparative genomics of Aspergillus sections Usti and Cavernicolus.</title>
        <authorList>
            <consortium name="Lawrence Berkeley National Laboratory"/>
            <person name="Nybo J.L."/>
            <person name="Vesth T.C."/>
            <person name="Theobald S."/>
            <person name="Frisvad J.C."/>
            <person name="Larsen T.O."/>
            <person name="Kjaerboelling I."/>
            <person name="Rothschild-Mancinelli K."/>
            <person name="Lyhne E.K."/>
            <person name="Kogle M.E."/>
            <person name="Barry K."/>
            <person name="Clum A."/>
            <person name="Na H."/>
            <person name="Ledsgaard L."/>
            <person name="Lin J."/>
            <person name="Lipzen A."/>
            <person name="Kuo A."/>
            <person name="Riley R."/>
            <person name="Mondo S."/>
            <person name="Labutti K."/>
            <person name="Haridas S."/>
            <person name="Pangalinan J."/>
            <person name="Salamov A.A."/>
            <person name="Simmons B.A."/>
            <person name="Magnuson J.K."/>
            <person name="Chen J."/>
            <person name="Drula E."/>
            <person name="Henrissat B."/>
            <person name="Wiebenga A."/>
            <person name="Lubbers R.J."/>
            <person name="Gomes A.C."/>
            <person name="Makela M.R."/>
            <person name="Stajich J."/>
            <person name="Grigoriev I.V."/>
            <person name="Mortensen U.H."/>
            <person name="De Vries R.P."/>
            <person name="Baker S.E."/>
            <person name="Andersen M.R."/>
        </authorList>
    </citation>
    <scope>NUCLEOTIDE SEQUENCE [LARGE SCALE GENOMIC DNA]</scope>
    <source>
        <strain evidence="2 3">CBS 209.92</strain>
    </source>
</reference>
<protein>
    <submittedName>
        <fullName evidence="2">Bulb-type lectin domain-containing protein</fullName>
    </submittedName>
</protein>
<dbReference type="InterPro" id="IPR001480">
    <property type="entry name" value="Bulb-type_lectin_dom"/>
</dbReference>
<dbReference type="SUPFAM" id="SSF51110">
    <property type="entry name" value="alpha-D-mannose-specific plant lectins"/>
    <property type="match status" value="1"/>
</dbReference>
<feature type="domain" description="Bulb-type lectin" evidence="1">
    <location>
        <begin position="213"/>
        <end position="326"/>
    </location>
</feature>
<organism evidence="2 3">
    <name type="scientific">Aspergillus keveii</name>
    <dbReference type="NCBI Taxonomy" id="714993"/>
    <lineage>
        <taxon>Eukaryota</taxon>
        <taxon>Fungi</taxon>
        <taxon>Dikarya</taxon>
        <taxon>Ascomycota</taxon>
        <taxon>Pezizomycotina</taxon>
        <taxon>Eurotiomycetes</taxon>
        <taxon>Eurotiomycetidae</taxon>
        <taxon>Eurotiales</taxon>
        <taxon>Aspergillaceae</taxon>
        <taxon>Aspergillus</taxon>
        <taxon>Aspergillus subgen. Nidulantes</taxon>
    </lineage>
</organism>
<dbReference type="PROSITE" id="PS50927">
    <property type="entry name" value="BULB_LECTIN"/>
    <property type="match status" value="1"/>
</dbReference>
<name>A0ABR4FJ63_9EURO</name>
<dbReference type="SMART" id="SM00108">
    <property type="entry name" value="B_lectin"/>
    <property type="match status" value="1"/>
</dbReference>
<evidence type="ECO:0000313" key="2">
    <source>
        <dbReference type="EMBL" id="KAL2783274.1"/>
    </source>
</evidence>
<keyword evidence="3" id="KW-1185">Reference proteome</keyword>
<dbReference type="Gene3D" id="2.90.10.10">
    <property type="entry name" value="Bulb-type lectin domain"/>
    <property type="match status" value="2"/>
</dbReference>
<dbReference type="EMBL" id="JBFTWV010000251">
    <property type="protein sequence ID" value="KAL2783274.1"/>
    <property type="molecule type" value="Genomic_DNA"/>
</dbReference>
<comment type="caution">
    <text evidence="2">The sequence shown here is derived from an EMBL/GenBank/DDBJ whole genome shotgun (WGS) entry which is preliminary data.</text>
</comment>
<accession>A0ABR4FJ63</accession>
<evidence type="ECO:0000313" key="3">
    <source>
        <dbReference type="Proteomes" id="UP001610563"/>
    </source>
</evidence>
<dbReference type="Proteomes" id="UP001610563">
    <property type="component" value="Unassembled WGS sequence"/>
</dbReference>
<dbReference type="InterPro" id="IPR036426">
    <property type="entry name" value="Bulb-type_lectin_dom_sf"/>
</dbReference>
<gene>
    <name evidence="2" type="ORF">BJX66DRAFT_134713</name>
</gene>
<evidence type="ECO:0000259" key="1">
    <source>
        <dbReference type="PROSITE" id="PS50927"/>
    </source>
</evidence>
<proteinExistence type="predicted"/>